<gene>
    <name evidence="2" type="ORF">KZJ38_07920</name>
</gene>
<dbReference type="Proteomes" id="UP000826462">
    <property type="component" value="Chromosome 1"/>
</dbReference>
<feature type="region of interest" description="Disordered" evidence="1">
    <location>
        <begin position="434"/>
        <end position="455"/>
    </location>
</feature>
<protein>
    <submittedName>
        <fullName evidence="2">Uncharacterized protein</fullName>
    </submittedName>
</protein>
<dbReference type="RefSeq" id="WP_219799537.1">
    <property type="nucleotide sequence ID" value="NZ_CP080095.1"/>
</dbReference>
<keyword evidence="3" id="KW-1185">Reference proteome</keyword>
<reference evidence="2 3" key="1">
    <citation type="submission" date="2021-07" db="EMBL/GenBank/DDBJ databases">
        <title>Paraburkholderia edwinii protects Aspergillus sp. from phenazines by acting as a toxin sponge.</title>
        <authorList>
            <person name="Dahlstrom K.M."/>
            <person name="Newman D.K."/>
        </authorList>
    </citation>
    <scope>NUCLEOTIDE SEQUENCE [LARGE SCALE GENOMIC DNA]</scope>
    <source>
        <strain evidence="2 3">Pe01</strain>
    </source>
</reference>
<evidence type="ECO:0000313" key="3">
    <source>
        <dbReference type="Proteomes" id="UP000826462"/>
    </source>
</evidence>
<dbReference type="EMBL" id="CP080095">
    <property type="protein sequence ID" value="QYD70214.1"/>
    <property type="molecule type" value="Genomic_DNA"/>
</dbReference>
<feature type="compositionally biased region" description="Basic residues" evidence="1">
    <location>
        <begin position="39"/>
        <end position="50"/>
    </location>
</feature>
<organism evidence="2 3">
    <name type="scientific">Paraburkholderia edwinii</name>
    <dbReference type="NCBI Taxonomy" id="2861782"/>
    <lineage>
        <taxon>Bacteria</taxon>
        <taxon>Pseudomonadati</taxon>
        <taxon>Pseudomonadota</taxon>
        <taxon>Betaproteobacteria</taxon>
        <taxon>Burkholderiales</taxon>
        <taxon>Burkholderiaceae</taxon>
        <taxon>Paraburkholderia</taxon>
    </lineage>
</organism>
<name>A0ABX8UMN1_9BURK</name>
<proteinExistence type="predicted"/>
<feature type="region of interest" description="Disordered" evidence="1">
    <location>
        <begin position="1"/>
        <end position="101"/>
    </location>
</feature>
<evidence type="ECO:0000256" key="1">
    <source>
        <dbReference type="SAM" id="MobiDB-lite"/>
    </source>
</evidence>
<sequence length="455" mass="50587">MTTSATGSTVAVRPVSSADPDSHQAFDAAPRREPDATRSLRRKRPPHNPHNRQGPPPSLRSAAQLIARGESSAPALTTPQTAVDPLHAPPDSTHPTEAELTSLLARYDKKDANATGDTDNAEWSAQLEQAAMAGYPDDARNFEQDVQRDLGMLAQLPADVATEYREKMKATWDAFESTPNIWQRDQYAHEAGTIRDQIRRDYQEARTDPSERAQAIFNVPFGSDLLGDSAQEDLTELGALKRQFRHANTKVDRESILSAASQIKHSLQDQITSTLKSQIEVHKRAAEASRKEVMQALDEAQGLSGAGATPGNRLEYFTRLISRDEAHARAFTELRDLTAERVEQLQKSDPGRLAQLMAFKPERLQRQLLDWENALLAQDEEAARKLPEVTLDRLKFPSDVRLYVPAPGPNYGEDLRLRYVDVINSIVAAEKRISAAQEPPSSPIRKNYIKTHQSA</sequence>
<accession>A0ABX8UMN1</accession>
<feature type="compositionally biased region" description="Basic and acidic residues" evidence="1">
    <location>
        <begin position="20"/>
        <end position="38"/>
    </location>
</feature>
<evidence type="ECO:0000313" key="2">
    <source>
        <dbReference type="EMBL" id="QYD70214.1"/>
    </source>
</evidence>